<dbReference type="InterPro" id="IPR027417">
    <property type="entry name" value="P-loop_NTPase"/>
</dbReference>
<evidence type="ECO:0000313" key="2">
    <source>
        <dbReference type="Proteomes" id="UP000193487"/>
    </source>
</evidence>
<dbReference type="OrthoDB" id="5138950at2"/>
<reference evidence="1 2" key="1">
    <citation type="submission" date="2016-01" db="EMBL/GenBank/DDBJ databases">
        <title>The new phylogeny of the genus Mycobacterium.</title>
        <authorList>
            <person name="Tarcisio F."/>
            <person name="Conor M."/>
            <person name="Antonella G."/>
            <person name="Elisabetta G."/>
            <person name="Giulia F.S."/>
            <person name="Sara T."/>
            <person name="Anna F."/>
            <person name="Clotilde B."/>
            <person name="Roberto B."/>
            <person name="Veronica D.S."/>
            <person name="Fabio R."/>
            <person name="Monica P."/>
            <person name="Olivier J."/>
            <person name="Enrico T."/>
            <person name="Nicola S."/>
        </authorList>
    </citation>
    <scope>NUCLEOTIDE SEQUENCE [LARGE SCALE GENOMIC DNA]</scope>
    <source>
        <strain evidence="1 2">DSM 45166</strain>
    </source>
</reference>
<dbReference type="Gene3D" id="3.40.50.300">
    <property type="entry name" value="P-loop containing nucleotide triphosphate hydrolases"/>
    <property type="match status" value="1"/>
</dbReference>
<evidence type="ECO:0000313" key="1">
    <source>
        <dbReference type="EMBL" id="ORW10807.1"/>
    </source>
</evidence>
<evidence type="ECO:0008006" key="3">
    <source>
        <dbReference type="Google" id="ProtNLM"/>
    </source>
</evidence>
<protein>
    <recommendedName>
        <fullName evidence="3">Sulfotransferase family protein</fullName>
    </recommendedName>
</protein>
<proteinExistence type="predicted"/>
<accession>A0A1X1YI67</accession>
<name>A0A1X1YI67_9MYCO</name>
<dbReference type="AlphaFoldDB" id="A0A1X1YI67"/>
<gene>
    <name evidence="1" type="ORF">AWC14_19695</name>
</gene>
<organism evidence="1 2">
    <name type="scientific">Mycobacterium kyorinense</name>
    <dbReference type="NCBI Taxonomy" id="487514"/>
    <lineage>
        <taxon>Bacteria</taxon>
        <taxon>Bacillati</taxon>
        <taxon>Actinomycetota</taxon>
        <taxon>Actinomycetes</taxon>
        <taxon>Mycobacteriales</taxon>
        <taxon>Mycobacteriaceae</taxon>
        <taxon>Mycobacterium</taxon>
    </lineage>
</organism>
<dbReference type="RefSeq" id="WP_057003519.1">
    <property type="nucleotide sequence ID" value="NZ_LLXQ01000060.1"/>
</dbReference>
<dbReference type="SUPFAM" id="SSF52540">
    <property type="entry name" value="P-loop containing nucleoside triphosphate hydrolases"/>
    <property type="match status" value="1"/>
</dbReference>
<dbReference type="Proteomes" id="UP000193487">
    <property type="component" value="Unassembled WGS sequence"/>
</dbReference>
<dbReference type="EMBL" id="LQPE01000012">
    <property type="protein sequence ID" value="ORW10807.1"/>
    <property type="molecule type" value="Genomic_DNA"/>
</dbReference>
<comment type="caution">
    <text evidence="1">The sequence shown here is derived from an EMBL/GenBank/DDBJ whole genome shotgun (WGS) entry which is preliminary data.</text>
</comment>
<keyword evidence="2" id="KW-1185">Reference proteome</keyword>
<sequence>MGVNRSGTSALTRVLSLCGGALPAGLAGANSGNPLGYWEPRAAHRINYRILRRHRSVWFDPTLRLQEADVFDADERAAYVAHIRKFLTQLPSAPLVVIKDLNITALSDLWFEAARQVGFDIVTAITVRHPQEVAASLAALNRTSPQLASALWLKYTMLAEQNTRGLPRVFVDYANLLDDWRREVKRISAALAIDLNARDEDAIDAFVRPDLHRQRYVGPVTEPFGSNWISVVYEALCAAARDEAWDESALDRVFEAYRASERGFRTASEDFHRLHRFNWLVRPTILNLLYEVLAIAHRRRGPWA</sequence>